<evidence type="ECO:0000313" key="1">
    <source>
        <dbReference type="EMBL" id="KZN09229.1"/>
    </source>
</evidence>
<keyword evidence="3" id="KW-1185">Reference proteome</keyword>
<evidence type="ECO:0000313" key="3">
    <source>
        <dbReference type="Proteomes" id="UP000077755"/>
    </source>
</evidence>
<reference evidence="2" key="2">
    <citation type="submission" date="2022-03" db="EMBL/GenBank/DDBJ databases">
        <title>Draft title - Genomic analysis of global carrot germplasm unveils the trajectory of domestication and the origin of high carotenoid orange carrot.</title>
        <authorList>
            <person name="Iorizzo M."/>
            <person name="Ellison S."/>
            <person name="Senalik D."/>
            <person name="Macko-Podgorni A."/>
            <person name="Grzebelus D."/>
            <person name="Bostan H."/>
            <person name="Rolling W."/>
            <person name="Curaba J."/>
            <person name="Simon P."/>
        </authorList>
    </citation>
    <scope>NUCLEOTIDE SEQUENCE</scope>
    <source>
        <tissue evidence="2">Leaf</tissue>
    </source>
</reference>
<organism evidence="1">
    <name type="scientific">Daucus carota subsp. sativus</name>
    <name type="common">Carrot</name>
    <dbReference type="NCBI Taxonomy" id="79200"/>
    <lineage>
        <taxon>Eukaryota</taxon>
        <taxon>Viridiplantae</taxon>
        <taxon>Streptophyta</taxon>
        <taxon>Embryophyta</taxon>
        <taxon>Tracheophyta</taxon>
        <taxon>Spermatophyta</taxon>
        <taxon>Magnoliopsida</taxon>
        <taxon>eudicotyledons</taxon>
        <taxon>Gunneridae</taxon>
        <taxon>Pentapetalae</taxon>
        <taxon>asterids</taxon>
        <taxon>campanulids</taxon>
        <taxon>Apiales</taxon>
        <taxon>Apiaceae</taxon>
        <taxon>Apioideae</taxon>
        <taxon>Scandiceae</taxon>
        <taxon>Daucinae</taxon>
        <taxon>Daucus</taxon>
        <taxon>Daucus sect. Daucus</taxon>
    </lineage>
</organism>
<gene>
    <name evidence="1" type="ORF">DCAR_001885</name>
    <name evidence="2" type="ORF">DCAR_0101896</name>
</gene>
<proteinExistence type="predicted"/>
<dbReference type="OMA" id="DADKCHR"/>
<protein>
    <submittedName>
        <fullName evidence="1">Uncharacterized protein</fullName>
    </submittedName>
</protein>
<accession>A0A166GQG8</accession>
<dbReference type="Proteomes" id="UP000077755">
    <property type="component" value="Chromosome 1"/>
</dbReference>
<sequence>MGGGNRQKKAFGLFSIFRSSRTRRGNDMGGTEDFVKSYKVYRSDEDRGRWVAEPGIDRKASAYIAKSQRNWNLADVSN</sequence>
<name>A0A166GQG8_DAUCS</name>
<dbReference type="EMBL" id="LNRQ01000001">
    <property type="protein sequence ID" value="KZN09229.1"/>
    <property type="molecule type" value="Genomic_DNA"/>
</dbReference>
<dbReference type="PANTHER" id="PTHR33511">
    <property type="entry name" value="OS06G0632400 PROTEIN"/>
    <property type="match status" value="1"/>
</dbReference>
<dbReference type="Gramene" id="KZN09229">
    <property type="protein sequence ID" value="KZN09229"/>
    <property type="gene ID" value="DCAR_001885"/>
</dbReference>
<reference evidence="1" key="1">
    <citation type="journal article" date="2016" name="Nat. Genet.">
        <title>A high-quality carrot genome assembly provides new insights into carotenoid accumulation and asterid genome evolution.</title>
        <authorList>
            <person name="Iorizzo M."/>
            <person name="Ellison S."/>
            <person name="Senalik D."/>
            <person name="Zeng P."/>
            <person name="Satapoomin P."/>
            <person name="Huang J."/>
            <person name="Bowman M."/>
            <person name="Iovene M."/>
            <person name="Sanseverino W."/>
            <person name="Cavagnaro P."/>
            <person name="Yildiz M."/>
            <person name="Macko-Podgorni A."/>
            <person name="Moranska E."/>
            <person name="Grzebelus E."/>
            <person name="Grzebelus D."/>
            <person name="Ashrafi H."/>
            <person name="Zheng Z."/>
            <person name="Cheng S."/>
            <person name="Spooner D."/>
            <person name="Van Deynze A."/>
            <person name="Simon P."/>
        </authorList>
    </citation>
    <scope>NUCLEOTIDE SEQUENCE [LARGE SCALE GENOMIC DNA]</scope>
    <source>
        <tissue evidence="1">Leaf</tissue>
    </source>
</reference>
<dbReference type="EMBL" id="CP093343">
    <property type="protein sequence ID" value="WOG82728.1"/>
    <property type="molecule type" value="Genomic_DNA"/>
</dbReference>
<dbReference type="AlphaFoldDB" id="A0A166GQG8"/>
<evidence type="ECO:0000313" key="2">
    <source>
        <dbReference type="EMBL" id="WOG82728.1"/>
    </source>
</evidence>